<dbReference type="SUPFAM" id="SSF53335">
    <property type="entry name" value="S-adenosyl-L-methionine-dependent methyltransferases"/>
    <property type="match status" value="1"/>
</dbReference>
<dbReference type="AlphaFoldDB" id="A0A074V8N2"/>
<proteinExistence type="predicted"/>
<accession>A0A074V8N2</accession>
<dbReference type="EMBL" id="AVQL01000319">
    <property type="protein sequence ID" value="KEQ01778.1"/>
    <property type="molecule type" value="Genomic_DNA"/>
</dbReference>
<gene>
    <name evidence="1" type="ORF">SASC598J21_004440</name>
</gene>
<dbReference type="InterPro" id="IPR029063">
    <property type="entry name" value="SAM-dependent_MTases_sf"/>
</dbReference>
<comment type="caution">
    <text evidence="1">The sequence shown here is derived from an EMBL/GenBank/DDBJ whole genome shotgun (WGS) entry which is preliminary data.</text>
</comment>
<dbReference type="Proteomes" id="UP000027644">
    <property type="component" value="Unassembled WGS sequence"/>
</dbReference>
<protein>
    <submittedName>
        <fullName evidence="1">Uncharacterized protein</fullName>
    </submittedName>
</protein>
<evidence type="ECO:0000313" key="2">
    <source>
        <dbReference type="Proteomes" id="UP000027644"/>
    </source>
</evidence>
<organism evidence="1 2">
    <name type="scientific">Snodgrassella alvi SCGC AB-598-J21</name>
    <dbReference type="NCBI Taxonomy" id="1385367"/>
    <lineage>
        <taxon>Bacteria</taxon>
        <taxon>Pseudomonadati</taxon>
        <taxon>Pseudomonadota</taxon>
        <taxon>Betaproteobacteria</taxon>
        <taxon>Neisseriales</taxon>
        <taxon>Neisseriaceae</taxon>
        <taxon>Snodgrassella</taxon>
    </lineage>
</organism>
<sequence>MTLEQDQNLCKIIDSYSSKDDAYWSFRGRAKRFHCHNLIHYPAMMVPEMQGELLDVFLTEVQNIQSVIDPFVGSGTTLSEALSRGLDFLGIDINPLAILACEVKSGALYTKKLQEKTDLLLHNIKKDKSNIVSKNFFGINKWFTKQTQLELSTIYRCIKAEQSKWARKIFWLSLSTTVRAVCNSRSSTYKLHIKPNKEIDNIPSAILIFEKTINKNISNMKEQKEFLAKNKVLKINKSISKVFLKNIDTTNNIKHNKKYDLLISSPPYGDNQTTVPYGQFSYLPLMWIDIADIKNLSKKNMLINPNTIDFNSLGGSLKNALIKLEEIKLKSKSLVQCVQKIQKINVLSG</sequence>
<dbReference type="Gene3D" id="3.40.50.150">
    <property type="entry name" value="Vaccinia Virus protein VP39"/>
    <property type="match status" value="1"/>
</dbReference>
<evidence type="ECO:0000313" key="1">
    <source>
        <dbReference type="EMBL" id="KEQ01778.1"/>
    </source>
</evidence>
<reference evidence="1 2" key="1">
    <citation type="journal article" date="2014" name="PLoS Genet.">
        <title>Hidden diversity in honey bee gut symbionts detected by single-cell genomics.</title>
        <authorList>
            <person name="Engel P."/>
            <person name="Stepanauskas R."/>
            <person name="Moran N."/>
        </authorList>
    </citation>
    <scope>NUCLEOTIDE SEQUENCE [LARGE SCALE GENOMIC DNA]</scope>
    <source>
        <strain evidence="1 2">SCGC AB-598-J21</strain>
    </source>
</reference>
<name>A0A074V8N2_9NEIS</name>